<sequence>MFNCGDVIAINFCQIHLELAVREIEHYGYVTTTALAQILRATRQTQIRFNDGSSAKINFHEHFIVYQDPKGNILTTEFYDCNG</sequence>
<evidence type="ECO:0000313" key="1">
    <source>
        <dbReference type="EMBL" id="CRL44596.1"/>
    </source>
</evidence>
<proteinExistence type="predicted"/>
<dbReference type="AlphaFoldDB" id="A0A193QHF5"/>
<dbReference type="EMBL" id="LN854557">
    <property type="protein sequence ID" value="CRL44596.1"/>
    <property type="molecule type" value="Genomic_DNA"/>
</dbReference>
<name>A0A193QHF5_SODGM</name>
<accession>A0A193QHF5</accession>
<dbReference type="Proteomes" id="UP000245838">
    <property type="component" value="Chromosome sggmmb4_Chromosome"/>
</dbReference>
<organism evidence="1 2">
    <name type="scientific">Sodalis glossinidius (strain morsitans)</name>
    <dbReference type="NCBI Taxonomy" id="343509"/>
    <lineage>
        <taxon>Bacteria</taxon>
        <taxon>Pseudomonadati</taxon>
        <taxon>Pseudomonadota</taxon>
        <taxon>Gammaproteobacteria</taxon>
        <taxon>Enterobacterales</taxon>
        <taxon>Bruguierivoracaceae</taxon>
        <taxon>Sodalis</taxon>
    </lineage>
</organism>
<dbReference type="BioCyc" id="SGLO343509:SGP1_RS06535-MONOMER"/>
<reference evidence="1 2" key="1">
    <citation type="submission" date="2015-05" db="EMBL/GenBank/DDBJ databases">
        <authorList>
            <person name="Goodhead I."/>
        </authorList>
    </citation>
    <scope>NUCLEOTIDE SEQUENCE [LARGE SCALE GENOMIC DNA]</scope>
    <source>
        <strain evidence="2">morsitans</strain>
    </source>
</reference>
<gene>
    <name evidence="1" type="ORF">SGGMMB4_01776</name>
</gene>
<evidence type="ECO:0000313" key="2">
    <source>
        <dbReference type="Proteomes" id="UP000245838"/>
    </source>
</evidence>
<protein>
    <submittedName>
        <fullName evidence="1">Uncharacterized protein</fullName>
    </submittedName>
</protein>